<reference evidence="2 3" key="1">
    <citation type="submission" date="2024-01" db="EMBL/GenBank/DDBJ databases">
        <title>The genomes of 5 underutilized Papilionoideae crops provide insights into root nodulation and disease resistanc.</title>
        <authorList>
            <person name="Jiang F."/>
        </authorList>
    </citation>
    <scope>NUCLEOTIDE SEQUENCE [LARGE SCALE GENOMIC DNA]</scope>
    <source>
        <strain evidence="2">JINMINGXINNONG_FW02</strain>
        <tissue evidence="2">Leaves</tissue>
    </source>
</reference>
<dbReference type="AlphaFoldDB" id="A0AAN9QUK1"/>
<sequence length="112" mass="12404">MKWFWRAGPTTICRGAADPGLITCIQSRGPDEGNPDVSQPQQSPLKNLHYCAHPTPHHTSSLRAIPTVQTGSNASKSHHRVPLHVKPQHVGPHTRTPLHQESTAEITYHFLL</sequence>
<dbReference type="Proteomes" id="UP001374584">
    <property type="component" value="Unassembled WGS sequence"/>
</dbReference>
<organism evidence="2 3">
    <name type="scientific">Phaseolus coccineus</name>
    <name type="common">Scarlet runner bean</name>
    <name type="synonym">Phaseolus multiflorus</name>
    <dbReference type="NCBI Taxonomy" id="3886"/>
    <lineage>
        <taxon>Eukaryota</taxon>
        <taxon>Viridiplantae</taxon>
        <taxon>Streptophyta</taxon>
        <taxon>Embryophyta</taxon>
        <taxon>Tracheophyta</taxon>
        <taxon>Spermatophyta</taxon>
        <taxon>Magnoliopsida</taxon>
        <taxon>eudicotyledons</taxon>
        <taxon>Gunneridae</taxon>
        <taxon>Pentapetalae</taxon>
        <taxon>rosids</taxon>
        <taxon>fabids</taxon>
        <taxon>Fabales</taxon>
        <taxon>Fabaceae</taxon>
        <taxon>Papilionoideae</taxon>
        <taxon>50 kb inversion clade</taxon>
        <taxon>NPAAA clade</taxon>
        <taxon>indigoferoid/millettioid clade</taxon>
        <taxon>Phaseoleae</taxon>
        <taxon>Phaseolus</taxon>
    </lineage>
</organism>
<keyword evidence="3" id="KW-1185">Reference proteome</keyword>
<name>A0AAN9QUK1_PHACN</name>
<comment type="caution">
    <text evidence="2">The sequence shown here is derived from an EMBL/GenBank/DDBJ whole genome shotgun (WGS) entry which is preliminary data.</text>
</comment>
<proteinExistence type="predicted"/>
<accession>A0AAN9QUK1</accession>
<dbReference type="EMBL" id="JAYMYR010000008">
    <property type="protein sequence ID" value="KAK7347526.1"/>
    <property type="molecule type" value="Genomic_DNA"/>
</dbReference>
<evidence type="ECO:0000313" key="3">
    <source>
        <dbReference type="Proteomes" id="UP001374584"/>
    </source>
</evidence>
<gene>
    <name evidence="2" type="ORF">VNO80_22058</name>
</gene>
<feature type="region of interest" description="Disordered" evidence="1">
    <location>
        <begin position="25"/>
        <end position="60"/>
    </location>
</feature>
<feature type="compositionally biased region" description="Polar residues" evidence="1">
    <location>
        <begin position="36"/>
        <end position="45"/>
    </location>
</feature>
<protein>
    <submittedName>
        <fullName evidence="2">Uncharacterized protein</fullName>
    </submittedName>
</protein>
<evidence type="ECO:0000313" key="2">
    <source>
        <dbReference type="EMBL" id="KAK7347526.1"/>
    </source>
</evidence>
<evidence type="ECO:0000256" key="1">
    <source>
        <dbReference type="SAM" id="MobiDB-lite"/>
    </source>
</evidence>